<dbReference type="EMBL" id="REFZ01000006">
    <property type="protein sequence ID" value="RQH00305.1"/>
    <property type="molecule type" value="Genomic_DNA"/>
</dbReference>
<dbReference type="InterPro" id="IPR012245">
    <property type="entry name" value="MoaB"/>
</dbReference>
<accession>A0A3N6MGZ5</accession>
<dbReference type="Proteomes" id="UP000281431">
    <property type="component" value="Unassembled WGS sequence"/>
</dbReference>
<name>A0A3N6MGZ5_NATCH</name>
<feature type="compositionally biased region" description="Acidic residues" evidence="1">
    <location>
        <begin position="181"/>
        <end position="198"/>
    </location>
</feature>
<gene>
    <name evidence="3" type="ORF">EA472_10595</name>
</gene>
<dbReference type="PANTHER" id="PTHR43232:SF2">
    <property type="entry name" value="MOLYBDENUM COFACTOR BIOSYNTHESIS PROTEIN B"/>
    <property type="match status" value="1"/>
</dbReference>
<dbReference type="AlphaFoldDB" id="A0A3N6MGZ5"/>
<dbReference type="InterPro" id="IPR001453">
    <property type="entry name" value="MoaB/Mog_dom"/>
</dbReference>
<feature type="region of interest" description="Disordered" evidence="1">
    <location>
        <begin position="1"/>
        <end position="23"/>
    </location>
</feature>
<dbReference type="PIRSF" id="PIRSF006443">
    <property type="entry name" value="MoaB"/>
    <property type="match status" value="1"/>
</dbReference>
<dbReference type="Pfam" id="PF00994">
    <property type="entry name" value="MoCF_biosynth"/>
    <property type="match status" value="1"/>
</dbReference>
<organism evidence="3 4">
    <name type="scientific">Natrarchaeobius chitinivorans</name>
    <dbReference type="NCBI Taxonomy" id="1679083"/>
    <lineage>
        <taxon>Archaea</taxon>
        <taxon>Methanobacteriati</taxon>
        <taxon>Methanobacteriota</taxon>
        <taxon>Stenosarchaea group</taxon>
        <taxon>Halobacteria</taxon>
        <taxon>Halobacteriales</taxon>
        <taxon>Natrialbaceae</taxon>
        <taxon>Natrarchaeobius</taxon>
    </lineage>
</organism>
<comment type="caution">
    <text evidence="3">The sequence shown here is derived from an EMBL/GenBank/DDBJ whole genome shotgun (WGS) entry which is preliminary data.</text>
</comment>
<dbReference type="Gene3D" id="3.40.980.10">
    <property type="entry name" value="MoaB/Mog-like domain"/>
    <property type="match status" value="1"/>
</dbReference>
<dbReference type="SUPFAM" id="SSF53218">
    <property type="entry name" value="Molybdenum cofactor biosynthesis proteins"/>
    <property type="match status" value="1"/>
</dbReference>
<proteinExistence type="predicted"/>
<evidence type="ECO:0000313" key="4">
    <source>
        <dbReference type="Proteomes" id="UP000281431"/>
    </source>
</evidence>
<keyword evidence="4" id="KW-1185">Reference proteome</keyword>
<evidence type="ECO:0000259" key="2">
    <source>
        <dbReference type="SMART" id="SM00852"/>
    </source>
</evidence>
<evidence type="ECO:0000256" key="1">
    <source>
        <dbReference type="SAM" id="MobiDB-lite"/>
    </source>
</evidence>
<evidence type="ECO:0000313" key="3">
    <source>
        <dbReference type="EMBL" id="RQH00305.1"/>
    </source>
</evidence>
<protein>
    <submittedName>
        <fullName evidence="3">Molybdenum cofactor biosynthesis protein</fullName>
    </submittedName>
</protein>
<dbReference type="GO" id="GO:0005829">
    <property type="term" value="C:cytosol"/>
    <property type="evidence" value="ECO:0007669"/>
    <property type="project" value="TreeGrafter"/>
</dbReference>
<feature type="domain" description="MoaB/Mog" evidence="2">
    <location>
        <begin position="25"/>
        <end position="169"/>
    </location>
</feature>
<reference evidence="3 4" key="1">
    <citation type="submission" date="2018-10" db="EMBL/GenBank/DDBJ databases">
        <title>Natrarchaeobius chitinivorans gen. nov., sp. nov., and Natrarchaeobius haloalkaliphilus sp. nov., alkaliphilic, chitin-utilizing haloarchaea from hypersaline alkaline lakes.</title>
        <authorList>
            <person name="Sorokin D.Y."/>
            <person name="Elcheninov A.G."/>
            <person name="Kostrikina N.A."/>
            <person name="Bale N.J."/>
            <person name="Sinninghe Damste J.S."/>
            <person name="Khijniak T.V."/>
            <person name="Kublanov I.V."/>
            <person name="Toshchakov S.V."/>
        </authorList>
    </citation>
    <scope>NUCLEOTIDE SEQUENCE [LARGE SCALE GENOMIC DNA]</scope>
    <source>
        <strain evidence="3 4">AArcht7</strain>
    </source>
</reference>
<sequence length="198" mass="20601">MNETESDPKSSATDPDAASSPLGAGVVTIASTRTLESDAAGEAIGTAIERAGHDLATREHVGPDHDRVQAIVLRIIERKDVDVVVTAGAAGVEPSDVAIEAIEPLLEKELSSFRELFTTLAYQEVGTRVVAARTLAGVAQGTLVFCLPGNVDAARLGIEEIIVPEAAHLVELVRTDGTASDGDETDSAAETVSTDDDR</sequence>
<feature type="compositionally biased region" description="Low complexity" evidence="1">
    <location>
        <begin position="9"/>
        <end position="21"/>
    </location>
</feature>
<dbReference type="PANTHER" id="PTHR43232">
    <property type="entry name" value="MOLYBDENUM COFACTOR BIOSYNTHESIS PROTEIN B"/>
    <property type="match status" value="1"/>
</dbReference>
<dbReference type="GO" id="GO:0006777">
    <property type="term" value="P:Mo-molybdopterin cofactor biosynthetic process"/>
    <property type="evidence" value="ECO:0007669"/>
    <property type="project" value="InterPro"/>
</dbReference>
<dbReference type="InterPro" id="IPR036425">
    <property type="entry name" value="MoaB/Mog-like_dom_sf"/>
</dbReference>
<dbReference type="OrthoDB" id="205337at2157"/>
<feature type="region of interest" description="Disordered" evidence="1">
    <location>
        <begin position="177"/>
        <end position="198"/>
    </location>
</feature>
<dbReference type="SMART" id="SM00852">
    <property type="entry name" value="MoCF_biosynth"/>
    <property type="match status" value="1"/>
</dbReference>